<dbReference type="RefSeq" id="WP_170085406.1">
    <property type="nucleotide sequence ID" value="NZ_CP047971.1"/>
</dbReference>
<evidence type="ECO:0000313" key="2">
    <source>
        <dbReference type="Proteomes" id="UP000502196"/>
    </source>
</evidence>
<evidence type="ECO:0000313" key="1">
    <source>
        <dbReference type="EMBL" id="CAB3392541.1"/>
    </source>
</evidence>
<reference evidence="1 2" key="1">
    <citation type="submission" date="2020-04" db="EMBL/GenBank/DDBJ databases">
        <authorList>
            <person name="Hogendoorn C."/>
        </authorList>
    </citation>
    <scope>NUCLEOTIDE SEQUENCE [LARGE SCALE GENOMIC DNA]</scope>
    <source>
        <strain evidence="1">COOX1</strain>
    </source>
</reference>
<name>A0A6F9E7R1_9BACL</name>
<dbReference type="EMBL" id="LR792683">
    <property type="protein sequence ID" value="CAB3392541.1"/>
    <property type="molecule type" value="Genomic_DNA"/>
</dbReference>
<accession>A0A6F9E7R1</accession>
<sequence length="97" mass="11224">MTYQDYVIELDDTVVHLGRVSFGGGAWRWMIQFLDDEKVRVVVHDERDVSGGSRRGIPRFTFDKTYSDSDGQRIADDLREIRLDWLADAVERVFAGE</sequence>
<protein>
    <submittedName>
        <fullName evidence="1">Uncharacterized protein</fullName>
    </submittedName>
</protein>
<organism evidence="1 2">
    <name type="scientific">Kyrpidia spormannii</name>
    <dbReference type="NCBI Taxonomy" id="2055160"/>
    <lineage>
        <taxon>Bacteria</taxon>
        <taxon>Bacillati</taxon>
        <taxon>Bacillota</taxon>
        <taxon>Bacilli</taxon>
        <taxon>Bacillales</taxon>
        <taxon>Alicyclobacillaceae</taxon>
        <taxon>Kyrpidia</taxon>
    </lineage>
</organism>
<gene>
    <name evidence="1" type="ORF">COOX1_1462</name>
</gene>
<dbReference type="Proteomes" id="UP000502196">
    <property type="component" value="Chromosome"/>
</dbReference>
<dbReference type="AlphaFoldDB" id="A0A6F9E7R1"/>
<proteinExistence type="predicted"/>